<keyword evidence="4" id="KW-0808">Transferase</keyword>
<organism evidence="4 5">
    <name type="scientific">Dankookia rubra</name>
    <dbReference type="NCBI Taxonomy" id="1442381"/>
    <lineage>
        <taxon>Bacteria</taxon>
        <taxon>Pseudomonadati</taxon>
        <taxon>Pseudomonadota</taxon>
        <taxon>Alphaproteobacteria</taxon>
        <taxon>Acetobacterales</taxon>
        <taxon>Roseomonadaceae</taxon>
        <taxon>Dankookia</taxon>
    </lineage>
</organism>
<proteinExistence type="predicted"/>
<dbReference type="InterPro" id="IPR029063">
    <property type="entry name" value="SAM-dependent_MTases_sf"/>
</dbReference>
<dbReference type="GO" id="GO:0008168">
    <property type="term" value="F:methyltransferase activity"/>
    <property type="evidence" value="ECO:0007669"/>
    <property type="project" value="UniProtKB-KW"/>
</dbReference>
<dbReference type="PANTHER" id="PTHR47739">
    <property type="entry name" value="TRNA1(VAL) (ADENINE(37)-N6)-METHYLTRANSFERASE"/>
    <property type="match status" value="1"/>
</dbReference>
<dbReference type="AlphaFoldDB" id="A0A4R5QK48"/>
<sequence>MSEFAALTEDRLLGGRVLLRQPLRGLRAGLDAVLLAAAVPALAGQRVLEAGCGSGAGFLCLAARVPGLAILAVERDAGLAALARSNAAANGLAGRVEVIEGDVRDMALARRLPACDHAFANPPFWPGGTAPSEAIRRAATHEEASLADWARFLAAPLVRRGSLGLILPAARLDAAMAALTAAGCGGTRLIPFWPRAGQQAKRVLLQARRGRRGPARIDPGLVLHDAAGFTAAAEAILRDGAALPG</sequence>
<dbReference type="CDD" id="cd02440">
    <property type="entry name" value="AdoMet_MTases"/>
    <property type="match status" value="1"/>
</dbReference>
<gene>
    <name evidence="4" type="ORF">E2C06_05770</name>
</gene>
<reference evidence="4 5" key="1">
    <citation type="journal article" date="2016" name="J. Microbiol.">
        <title>Dankookia rubra gen. nov., sp. nov., an alphaproteobacterium isolated from sediment of a shallow stream.</title>
        <authorList>
            <person name="Kim W.H."/>
            <person name="Kim D.H."/>
            <person name="Kang K."/>
            <person name="Ahn T.Y."/>
        </authorList>
    </citation>
    <scope>NUCLEOTIDE SEQUENCE [LARGE SCALE GENOMIC DNA]</scope>
    <source>
        <strain evidence="4 5">JCM30602</strain>
    </source>
</reference>
<dbReference type="PANTHER" id="PTHR47739:SF1">
    <property type="entry name" value="TRNA1(VAL) (ADENINE(37)-N6)-METHYLTRANSFERASE"/>
    <property type="match status" value="1"/>
</dbReference>
<dbReference type="EMBL" id="SMSJ01000004">
    <property type="protein sequence ID" value="TDH63832.1"/>
    <property type="molecule type" value="Genomic_DNA"/>
</dbReference>
<dbReference type="Gene3D" id="3.40.50.150">
    <property type="entry name" value="Vaccinia Virus protein VP39"/>
    <property type="match status" value="1"/>
</dbReference>
<dbReference type="RefSeq" id="WP_133287626.1">
    <property type="nucleotide sequence ID" value="NZ_SMSJ01000004.1"/>
</dbReference>
<dbReference type="InterPro" id="IPR050210">
    <property type="entry name" value="tRNA_Adenine-N(6)_MTase"/>
</dbReference>
<comment type="caution">
    <text evidence="4">The sequence shown here is derived from an EMBL/GenBank/DDBJ whole genome shotgun (WGS) entry which is preliminary data.</text>
</comment>
<dbReference type="GO" id="GO:0032259">
    <property type="term" value="P:methylation"/>
    <property type="evidence" value="ECO:0007669"/>
    <property type="project" value="UniProtKB-KW"/>
</dbReference>
<dbReference type="OrthoDB" id="5489421at2"/>
<accession>A0A4R5QK48</accession>
<dbReference type="SUPFAM" id="SSF53335">
    <property type="entry name" value="S-adenosyl-L-methionine-dependent methyltransferases"/>
    <property type="match status" value="1"/>
</dbReference>
<evidence type="ECO:0000256" key="1">
    <source>
        <dbReference type="ARBA" id="ARBA00022603"/>
    </source>
</evidence>
<feature type="domain" description="Methyltransferase small" evidence="3">
    <location>
        <begin position="34"/>
        <end position="136"/>
    </location>
</feature>
<evidence type="ECO:0000313" key="5">
    <source>
        <dbReference type="Proteomes" id="UP000295096"/>
    </source>
</evidence>
<keyword evidence="2" id="KW-0949">S-adenosyl-L-methionine</keyword>
<name>A0A4R5QK48_9PROT</name>
<dbReference type="Proteomes" id="UP000295096">
    <property type="component" value="Unassembled WGS sequence"/>
</dbReference>
<keyword evidence="1 4" id="KW-0489">Methyltransferase</keyword>
<dbReference type="Pfam" id="PF05175">
    <property type="entry name" value="MTS"/>
    <property type="match status" value="1"/>
</dbReference>
<protein>
    <submittedName>
        <fullName evidence="4">Methyltransferase domain-containing protein</fullName>
    </submittedName>
</protein>
<evidence type="ECO:0000259" key="3">
    <source>
        <dbReference type="Pfam" id="PF05175"/>
    </source>
</evidence>
<keyword evidence="5" id="KW-1185">Reference proteome</keyword>
<dbReference type="InterPro" id="IPR007848">
    <property type="entry name" value="Small_mtfrase_dom"/>
</dbReference>
<evidence type="ECO:0000256" key="2">
    <source>
        <dbReference type="ARBA" id="ARBA00022691"/>
    </source>
</evidence>
<evidence type="ECO:0000313" key="4">
    <source>
        <dbReference type="EMBL" id="TDH63832.1"/>
    </source>
</evidence>